<evidence type="ECO:0000313" key="2">
    <source>
        <dbReference type="EMBL" id="MDI1491938.1"/>
    </source>
</evidence>
<feature type="compositionally biased region" description="Basic residues" evidence="1">
    <location>
        <begin position="78"/>
        <end position="88"/>
    </location>
</feature>
<protein>
    <submittedName>
        <fullName evidence="2">Uncharacterized protein</fullName>
    </submittedName>
</protein>
<keyword evidence="3" id="KW-1185">Reference proteome</keyword>
<feature type="region of interest" description="Disordered" evidence="1">
    <location>
        <begin position="16"/>
        <end position="88"/>
    </location>
</feature>
<gene>
    <name evidence="2" type="ORF">OHK93_003149</name>
</gene>
<feature type="compositionally biased region" description="Basic and acidic residues" evidence="1">
    <location>
        <begin position="39"/>
        <end position="56"/>
    </location>
</feature>
<sequence length="511" mass="56022">MNYLSSVLTSALQPTKEYFASGPDQSAPSLPEVSSSDRSQTEQRQEDNHSVAERKPGTRKKSPSIKTKTEYRLAHPPPRSKRQQRLRIRPKVLLQLQQLSNGSRARPFIDVVQSVFHVSHLPARVQHNVKAAHELGADDLAIVYNEAYDGTQIQDEHLGSKSAGNKGKVPTAVATIQRSRFRQGEAVSVCIHMYDGASWVVSRLANGTYEFTTEEGVGERTIARWVPKRRTMGRERAGSNGSGEPPPGSGTFTFSIIDPNSRRHPIIASLTHSQIDISDHISKPPPLTPSYSSQSFPRSPSPESMDKSEHDEFTGMTLISCSLKLFIAASGVWVALNEGFSPNFDSSHTETDVYDRSSATGSKMSDYSFESHGDSNESQTIHPQPASEILLARNGPQRLTSLANLPITAPPEAPKASHRRSLSIKTAFTPRGTGGKRATVDAQSPLSLQALDGLDLAGANRATKSPRNLQNAPGEEIMQEETLPDDTGARPQTKDMTESKRRWKGFGKKRQ</sequence>
<evidence type="ECO:0000313" key="3">
    <source>
        <dbReference type="Proteomes" id="UP001161017"/>
    </source>
</evidence>
<dbReference type="Proteomes" id="UP001161017">
    <property type="component" value="Unassembled WGS sequence"/>
</dbReference>
<dbReference type="AlphaFoldDB" id="A0AA43QSQ7"/>
<proteinExistence type="predicted"/>
<reference evidence="2" key="1">
    <citation type="journal article" date="2023" name="Genome Biol. Evol.">
        <title>First Whole Genome Sequence and Flow Cytometry Genome Size Data for the Lichen-Forming Fungus Ramalina farinacea (Ascomycota).</title>
        <authorList>
            <person name="Llewellyn T."/>
            <person name="Mian S."/>
            <person name="Hill R."/>
            <person name="Leitch I.J."/>
            <person name="Gaya E."/>
        </authorList>
    </citation>
    <scope>NUCLEOTIDE SEQUENCE</scope>
    <source>
        <strain evidence="2">LIQ254RAFAR</strain>
    </source>
</reference>
<comment type="caution">
    <text evidence="2">The sequence shown here is derived from an EMBL/GenBank/DDBJ whole genome shotgun (WGS) entry which is preliminary data.</text>
</comment>
<feature type="compositionally biased region" description="Low complexity" evidence="1">
    <location>
        <begin position="289"/>
        <end position="303"/>
    </location>
</feature>
<feature type="region of interest" description="Disordered" evidence="1">
    <location>
        <begin position="224"/>
        <end position="256"/>
    </location>
</feature>
<feature type="region of interest" description="Disordered" evidence="1">
    <location>
        <begin position="461"/>
        <end position="511"/>
    </location>
</feature>
<feature type="compositionally biased region" description="Basic residues" evidence="1">
    <location>
        <begin position="501"/>
        <end position="511"/>
    </location>
</feature>
<dbReference type="EMBL" id="JAPUFD010000016">
    <property type="protein sequence ID" value="MDI1491938.1"/>
    <property type="molecule type" value="Genomic_DNA"/>
</dbReference>
<name>A0AA43QSQ7_9LECA</name>
<accession>A0AA43QSQ7</accession>
<evidence type="ECO:0000256" key="1">
    <source>
        <dbReference type="SAM" id="MobiDB-lite"/>
    </source>
</evidence>
<organism evidence="2 3">
    <name type="scientific">Ramalina farinacea</name>
    <dbReference type="NCBI Taxonomy" id="258253"/>
    <lineage>
        <taxon>Eukaryota</taxon>
        <taxon>Fungi</taxon>
        <taxon>Dikarya</taxon>
        <taxon>Ascomycota</taxon>
        <taxon>Pezizomycotina</taxon>
        <taxon>Lecanoromycetes</taxon>
        <taxon>OSLEUM clade</taxon>
        <taxon>Lecanoromycetidae</taxon>
        <taxon>Lecanorales</taxon>
        <taxon>Lecanorineae</taxon>
        <taxon>Ramalinaceae</taxon>
        <taxon>Ramalina</taxon>
    </lineage>
</organism>
<feature type="compositionally biased region" description="Polar residues" evidence="1">
    <location>
        <begin position="23"/>
        <end position="38"/>
    </location>
</feature>
<feature type="region of interest" description="Disordered" evidence="1">
    <location>
        <begin position="278"/>
        <end position="310"/>
    </location>
</feature>
<feature type="region of interest" description="Disordered" evidence="1">
    <location>
        <begin position="344"/>
        <end position="382"/>
    </location>
</feature>
<feature type="compositionally biased region" description="Polar residues" evidence="1">
    <location>
        <begin position="462"/>
        <end position="471"/>
    </location>
</feature>